<dbReference type="EMBL" id="JAWWNJ010000018">
    <property type="protein sequence ID" value="KAK7036973.1"/>
    <property type="molecule type" value="Genomic_DNA"/>
</dbReference>
<reference evidence="1 2" key="1">
    <citation type="journal article" date="2024" name="J Genomics">
        <title>Draft genome sequencing and assembly of Favolaschia claudopus CIRM-BRFM 2984 isolated from oak limbs.</title>
        <authorList>
            <person name="Navarro D."/>
            <person name="Drula E."/>
            <person name="Chaduli D."/>
            <person name="Cazenave R."/>
            <person name="Ahrendt S."/>
            <person name="Wang J."/>
            <person name="Lipzen A."/>
            <person name="Daum C."/>
            <person name="Barry K."/>
            <person name="Grigoriev I.V."/>
            <person name="Favel A."/>
            <person name="Rosso M.N."/>
            <person name="Martin F."/>
        </authorList>
    </citation>
    <scope>NUCLEOTIDE SEQUENCE [LARGE SCALE GENOMIC DNA]</scope>
    <source>
        <strain evidence="1 2">CIRM-BRFM 2984</strain>
    </source>
</reference>
<dbReference type="Proteomes" id="UP001362999">
    <property type="component" value="Unassembled WGS sequence"/>
</dbReference>
<keyword evidence="2" id="KW-1185">Reference proteome</keyword>
<organism evidence="1 2">
    <name type="scientific">Favolaschia claudopus</name>
    <dbReference type="NCBI Taxonomy" id="2862362"/>
    <lineage>
        <taxon>Eukaryota</taxon>
        <taxon>Fungi</taxon>
        <taxon>Dikarya</taxon>
        <taxon>Basidiomycota</taxon>
        <taxon>Agaricomycotina</taxon>
        <taxon>Agaricomycetes</taxon>
        <taxon>Agaricomycetidae</taxon>
        <taxon>Agaricales</taxon>
        <taxon>Marasmiineae</taxon>
        <taxon>Mycenaceae</taxon>
        <taxon>Favolaschia</taxon>
    </lineage>
</organism>
<evidence type="ECO:0000313" key="1">
    <source>
        <dbReference type="EMBL" id="KAK7036973.1"/>
    </source>
</evidence>
<comment type="caution">
    <text evidence="1">The sequence shown here is derived from an EMBL/GenBank/DDBJ whole genome shotgun (WGS) entry which is preliminary data.</text>
</comment>
<name>A0AAW0CDC1_9AGAR</name>
<sequence>MLRQMARRGRLEAQLSDGQLKGGITGQFSEILQPGTAAGRRAAKPLSEASVAQILKVSKDLPEEDYENLLQYLQAKGQPWRSCFDLPHPNGALVLPPVVLYSRHLKIRDWTFSRFKSRKKNSRIQYKDPQDITTFCTGHIRETWQIPLHNHLQTFFLVERHKPLPFGAIVKTPYYSLPLFKTSVVAAEAISDLPALSALRFRVW</sequence>
<accession>A0AAW0CDC1</accession>
<dbReference type="AlphaFoldDB" id="A0AAW0CDC1"/>
<evidence type="ECO:0000313" key="2">
    <source>
        <dbReference type="Proteomes" id="UP001362999"/>
    </source>
</evidence>
<gene>
    <name evidence="1" type="ORF">R3P38DRAFT_2771010</name>
</gene>
<protein>
    <submittedName>
        <fullName evidence="1">Uncharacterized protein</fullName>
    </submittedName>
</protein>
<proteinExistence type="predicted"/>